<name>A0ABR2BG86_9ROSI</name>
<sequence length="74" mass="8585">MFQPKCQGGNQRNEHADESWKEVILVEDYSKQEPSAIGHPKKGVWKIFSKKTLLEASTSKESFMKLFHHPSKRI</sequence>
<dbReference type="EMBL" id="JBBPBM010000121">
    <property type="protein sequence ID" value="KAK8505929.1"/>
    <property type="molecule type" value="Genomic_DNA"/>
</dbReference>
<accession>A0ABR2BG86</accession>
<keyword evidence="2" id="KW-1185">Reference proteome</keyword>
<organism evidence="1 2">
    <name type="scientific">Hibiscus sabdariffa</name>
    <name type="common">roselle</name>
    <dbReference type="NCBI Taxonomy" id="183260"/>
    <lineage>
        <taxon>Eukaryota</taxon>
        <taxon>Viridiplantae</taxon>
        <taxon>Streptophyta</taxon>
        <taxon>Embryophyta</taxon>
        <taxon>Tracheophyta</taxon>
        <taxon>Spermatophyta</taxon>
        <taxon>Magnoliopsida</taxon>
        <taxon>eudicotyledons</taxon>
        <taxon>Gunneridae</taxon>
        <taxon>Pentapetalae</taxon>
        <taxon>rosids</taxon>
        <taxon>malvids</taxon>
        <taxon>Malvales</taxon>
        <taxon>Malvaceae</taxon>
        <taxon>Malvoideae</taxon>
        <taxon>Hibiscus</taxon>
    </lineage>
</organism>
<proteinExistence type="predicted"/>
<reference evidence="1 2" key="1">
    <citation type="journal article" date="2024" name="G3 (Bethesda)">
        <title>Genome assembly of Hibiscus sabdariffa L. provides insights into metabolisms of medicinal natural products.</title>
        <authorList>
            <person name="Kim T."/>
        </authorList>
    </citation>
    <scope>NUCLEOTIDE SEQUENCE [LARGE SCALE GENOMIC DNA]</scope>
    <source>
        <strain evidence="1">TK-2024</strain>
        <tissue evidence="1">Old leaves</tissue>
    </source>
</reference>
<protein>
    <submittedName>
        <fullName evidence="1">Uncharacterized protein</fullName>
    </submittedName>
</protein>
<gene>
    <name evidence="1" type="ORF">V6N12_000082</name>
</gene>
<evidence type="ECO:0000313" key="2">
    <source>
        <dbReference type="Proteomes" id="UP001472677"/>
    </source>
</evidence>
<evidence type="ECO:0000313" key="1">
    <source>
        <dbReference type="EMBL" id="KAK8505929.1"/>
    </source>
</evidence>
<comment type="caution">
    <text evidence="1">The sequence shown here is derived from an EMBL/GenBank/DDBJ whole genome shotgun (WGS) entry which is preliminary data.</text>
</comment>
<dbReference type="Proteomes" id="UP001472677">
    <property type="component" value="Unassembled WGS sequence"/>
</dbReference>